<accession>A0ABX6K2T9</accession>
<keyword evidence="2" id="KW-1185">Reference proteome</keyword>
<dbReference type="Proteomes" id="UP000503441">
    <property type="component" value="Chromosome"/>
</dbReference>
<dbReference type="EMBL" id="CP049933">
    <property type="protein sequence ID" value="QIM19519.1"/>
    <property type="molecule type" value="Genomic_DNA"/>
</dbReference>
<proteinExistence type="predicted"/>
<gene>
    <name evidence="1" type="ORF">G7066_14735</name>
</gene>
<reference evidence="1 2" key="1">
    <citation type="submission" date="2020-03" db="EMBL/GenBank/DDBJ databases">
        <title>Leucobacter sp. nov., isolated from beetles.</title>
        <authorList>
            <person name="Hyun D.-W."/>
            <person name="Bae J.-W."/>
        </authorList>
    </citation>
    <scope>NUCLEOTIDE SEQUENCE [LARGE SCALE GENOMIC DNA]</scope>
    <source>
        <strain evidence="1 2">HDW9A</strain>
    </source>
</reference>
<dbReference type="RefSeq" id="WP_166331761.1">
    <property type="nucleotide sequence ID" value="NZ_CP049933.1"/>
</dbReference>
<evidence type="ECO:0000313" key="1">
    <source>
        <dbReference type="EMBL" id="QIM19519.1"/>
    </source>
</evidence>
<evidence type="ECO:0000313" key="2">
    <source>
        <dbReference type="Proteomes" id="UP000503441"/>
    </source>
</evidence>
<name>A0ABX6K2T9_9MICO</name>
<sequence length="76" mass="7768">MPLTVHAYYTDTGSPQVAAPSFTGGVVVASVSVNPQAVTLSGNDTETRVAKYSWQVLDSSATPVAGATVNTGGVRR</sequence>
<organism evidence="1 2">
    <name type="scientific">Leucobacter coleopterorum</name>
    <dbReference type="NCBI Taxonomy" id="2714933"/>
    <lineage>
        <taxon>Bacteria</taxon>
        <taxon>Bacillati</taxon>
        <taxon>Actinomycetota</taxon>
        <taxon>Actinomycetes</taxon>
        <taxon>Micrococcales</taxon>
        <taxon>Microbacteriaceae</taxon>
        <taxon>Leucobacter</taxon>
    </lineage>
</organism>
<protein>
    <submittedName>
        <fullName evidence="1">Uncharacterized protein</fullName>
    </submittedName>
</protein>